<accession>A0A7G6U2I4</accession>
<proteinExistence type="predicted"/>
<evidence type="ECO:0000313" key="1">
    <source>
        <dbReference type="EMBL" id="QND73216.1"/>
    </source>
</evidence>
<dbReference type="KEGG" id="trb:HB776_19900"/>
<name>A0A7G6U2I4_9BRAD</name>
<sequence>MSSLRTLGCAAIFAAKPDKTMRFKASSHRPQSSKTWKQVVASIVAAAAAGLQSAGA</sequence>
<dbReference type="RefSeq" id="WP_184512026.1">
    <property type="nucleotide sequence ID" value="NZ_CP050292.1"/>
</dbReference>
<reference evidence="2" key="1">
    <citation type="journal article" date="2020" name="Mol. Plant Microbe">
        <title>Rhizobial microsymbionts of the narrowly endemic Oxytropis species growing in Kamchatka are characterized by significant genetic diversity and possess a set of genes that are associated with T3SS and T6SS secretion systems and can affect the development of symbiosis.</title>
        <authorList>
            <person name="Safronova V."/>
            <person name="Guro P."/>
            <person name="Sazanova A."/>
            <person name="Kuznetsova I."/>
            <person name="Belimov A."/>
            <person name="Yakubov V."/>
            <person name="Chirak E."/>
            <person name="Afonin A."/>
            <person name="Gogolev Y."/>
            <person name="Andronov E."/>
            <person name="Tikhonovich I."/>
        </authorList>
    </citation>
    <scope>NUCLEOTIDE SEQUENCE [LARGE SCALE GENOMIC DNA]</scope>
    <source>
        <strain evidence="2">581</strain>
    </source>
</reference>
<dbReference type="EMBL" id="CP050292">
    <property type="protein sequence ID" value="QND73216.1"/>
    <property type="molecule type" value="Genomic_DNA"/>
</dbReference>
<gene>
    <name evidence="1" type="ORF">HB776_19900</name>
</gene>
<organism evidence="1 2">
    <name type="scientific">Tardiphaga robiniae</name>
    <dbReference type="NCBI Taxonomy" id="943830"/>
    <lineage>
        <taxon>Bacteria</taxon>
        <taxon>Pseudomonadati</taxon>
        <taxon>Pseudomonadota</taxon>
        <taxon>Alphaproteobacteria</taxon>
        <taxon>Hyphomicrobiales</taxon>
        <taxon>Nitrobacteraceae</taxon>
        <taxon>Tardiphaga</taxon>
    </lineage>
</organism>
<evidence type="ECO:0000313" key="2">
    <source>
        <dbReference type="Proteomes" id="UP000515291"/>
    </source>
</evidence>
<dbReference type="Proteomes" id="UP000515291">
    <property type="component" value="Chromosome"/>
</dbReference>
<dbReference type="AlphaFoldDB" id="A0A7G6U2I4"/>
<protein>
    <submittedName>
        <fullName evidence="1">Uncharacterized protein</fullName>
    </submittedName>
</protein>